<reference evidence="2 3" key="1">
    <citation type="submission" date="2024-09" db="EMBL/GenBank/DDBJ databases">
        <authorList>
            <person name="Sun Q."/>
            <person name="Mori K."/>
        </authorList>
    </citation>
    <scope>NUCLEOTIDE SEQUENCE [LARGE SCALE GENOMIC DNA]</scope>
    <source>
        <strain evidence="2 3">JCM 3307</strain>
    </source>
</reference>
<feature type="region of interest" description="Disordered" evidence="1">
    <location>
        <begin position="1"/>
        <end position="209"/>
    </location>
</feature>
<proteinExistence type="predicted"/>
<dbReference type="Proteomes" id="UP001589608">
    <property type="component" value="Unassembled WGS sequence"/>
</dbReference>
<name>A0ABV5MHI4_9ACTN</name>
<organism evidence="2 3">
    <name type="scientific">Dactylosporangium vinaceum</name>
    <dbReference type="NCBI Taxonomy" id="53362"/>
    <lineage>
        <taxon>Bacteria</taxon>
        <taxon>Bacillati</taxon>
        <taxon>Actinomycetota</taxon>
        <taxon>Actinomycetes</taxon>
        <taxon>Micromonosporales</taxon>
        <taxon>Micromonosporaceae</taxon>
        <taxon>Dactylosporangium</taxon>
    </lineage>
</organism>
<evidence type="ECO:0000313" key="3">
    <source>
        <dbReference type="Proteomes" id="UP001589608"/>
    </source>
</evidence>
<evidence type="ECO:0000313" key="2">
    <source>
        <dbReference type="EMBL" id="MFB9448320.1"/>
    </source>
</evidence>
<dbReference type="EMBL" id="JBHMCA010000056">
    <property type="protein sequence ID" value="MFB9448320.1"/>
    <property type="molecule type" value="Genomic_DNA"/>
</dbReference>
<keyword evidence="3" id="KW-1185">Reference proteome</keyword>
<accession>A0ABV5MHI4</accession>
<feature type="compositionally biased region" description="Low complexity" evidence="1">
    <location>
        <begin position="188"/>
        <end position="204"/>
    </location>
</feature>
<feature type="compositionally biased region" description="Basic and acidic residues" evidence="1">
    <location>
        <begin position="16"/>
        <end position="41"/>
    </location>
</feature>
<feature type="compositionally biased region" description="Basic and acidic residues" evidence="1">
    <location>
        <begin position="154"/>
        <end position="168"/>
    </location>
</feature>
<feature type="compositionally biased region" description="Basic and acidic residues" evidence="1">
    <location>
        <begin position="56"/>
        <end position="94"/>
    </location>
</feature>
<gene>
    <name evidence="2" type="ORF">ACFFTR_34980</name>
</gene>
<protein>
    <submittedName>
        <fullName evidence="2">Uncharacterized protein</fullName>
    </submittedName>
</protein>
<comment type="caution">
    <text evidence="2">The sequence shown here is derived from an EMBL/GenBank/DDBJ whole genome shotgun (WGS) entry which is preliminary data.</text>
</comment>
<evidence type="ECO:0000256" key="1">
    <source>
        <dbReference type="SAM" id="MobiDB-lite"/>
    </source>
</evidence>
<sequence>MTQQEQHETYVPVIGHQRDGSHDDHDHRSDDERGDEVRDETYPASTYASGSVDPDAADRDDVEVVDREEALAREDQDADGTVHTHDTLDAHDTQYADDTQYGDADTRPVESDEVDAAYDNAVRENEVRDVEASDETGDRLDDADVAEDQVAAAEAREDRAWKAEHATETDLEPDAAVPSDTDLEPVAETETPVAETEAETPAVVDSTPGSVDVTAVGAVWTDGAVDGLRERWRELQLRFIDDPRAVAGEADQLVGEALDTITNALQAQRAQLANWQNEPGDDTERLRAAVRGYRDYLDRLLGM</sequence>
<feature type="compositionally biased region" description="Basic and acidic residues" evidence="1">
    <location>
        <begin position="121"/>
        <end position="142"/>
    </location>
</feature>
<dbReference type="RefSeq" id="WP_223096325.1">
    <property type="nucleotide sequence ID" value="NZ_CP061913.1"/>
</dbReference>